<comment type="similarity">
    <text evidence="1">Belongs to the class-I fumarase family.</text>
</comment>
<comment type="caution">
    <text evidence="4">The sequence shown here is derived from an EMBL/GenBank/DDBJ whole genome shotgun (WGS) entry which is preliminary data.</text>
</comment>
<dbReference type="EMBL" id="BARU01021220">
    <property type="protein sequence ID" value="GAH58120.1"/>
    <property type="molecule type" value="Genomic_DNA"/>
</dbReference>
<protein>
    <recommendedName>
        <fullName evidence="3">Fe-S hydro-lyase tartrate dehydratase beta-type catalytic domain-containing protein</fullName>
    </recommendedName>
</protein>
<dbReference type="InterPro" id="IPR004647">
    <property type="entry name" value="Fe-S_hydro-lyase_TtdB-typ_cat"/>
</dbReference>
<dbReference type="InterPro" id="IPR036660">
    <property type="entry name" value="Fe-S_hydroAse_TtdB_cat_sf"/>
</dbReference>
<accession>X1HM52</accession>
<dbReference type="SUPFAM" id="SSF117457">
    <property type="entry name" value="FumA C-terminal domain-like"/>
    <property type="match status" value="1"/>
</dbReference>
<proteinExistence type="inferred from homology"/>
<feature type="domain" description="Fe-S hydro-lyase tartrate dehydratase beta-type catalytic" evidence="3">
    <location>
        <begin position="1"/>
        <end position="34"/>
    </location>
</feature>
<organism evidence="4">
    <name type="scientific">marine sediment metagenome</name>
    <dbReference type="NCBI Taxonomy" id="412755"/>
    <lineage>
        <taxon>unclassified sequences</taxon>
        <taxon>metagenomes</taxon>
        <taxon>ecological metagenomes</taxon>
    </lineage>
</organism>
<feature type="non-terminal residue" evidence="4">
    <location>
        <position position="1"/>
    </location>
</feature>
<dbReference type="Gene3D" id="3.20.130.10">
    <property type="entry name" value="Fe-S hydro-lyase, tartrate dehydratase beta-type, catalytic domain"/>
    <property type="match status" value="1"/>
</dbReference>
<evidence type="ECO:0000256" key="2">
    <source>
        <dbReference type="ARBA" id="ARBA00023239"/>
    </source>
</evidence>
<dbReference type="AlphaFoldDB" id="X1HM52"/>
<evidence type="ECO:0000259" key="3">
    <source>
        <dbReference type="Pfam" id="PF05683"/>
    </source>
</evidence>
<dbReference type="Pfam" id="PF05683">
    <property type="entry name" value="Fumerase_C"/>
    <property type="match status" value="1"/>
</dbReference>
<sequence length="58" mass="6445">AYEDLGAEAILRLNVDNFPAIVANDIYGNDLFEQGKTRCHGYIIGDKSDKDSRCLIVN</sequence>
<dbReference type="GO" id="GO:0016836">
    <property type="term" value="F:hydro-lyase activity"/>
    <property type="evidence" value="ECO:0007669"/>
    <property type="project" value="InterPro"/>
</dbReference>
<name>X1HM52_9ZZZZ</name>
<reference evidence="4" key="1">
    <citation type="journal article" date="2014" name="Front. Microbiol.">
        <title>High frequency of phylogenetically diverse reductive dehalogenase-homologous genes in deep subseafloor sedimentary metagenomes.</title>
        <authorList>
            <person name="Kawai M."/>
            <person name="Futagami T."/>
            <person name="Toyoda A."/>
            <person name="Takaki Y."/>
            <person name="Nishi S."/>
            <person name="Hori S."/>
            <person name="Arai W."/>
            <person name="Tsubouchi T."/>
            <person name="Morono Y."/>
            <person name="Uchiyama I."/>
            <person name="Ito T."/>
            <person name="Fujiyama A."/>
            <person name="Inagaki F."/>
            <person name="Takami H."/>
        </authorList>
    </citation>
    <scope>NUCLEOTIDE SEQUENCE</scope>
    <source>
        <strain evidence="4">Expedition CK06-06</strain>
    </source>
</reference>
<evidence type="ECO:0000313" key="4">
    <source>
        <dbReference type="EMBL" id="GAH58120.1"/>
    </source>
</evidence>
<keyword evidence="2" id="KW-0456">Lyase</keyword>
<gene>
    <name evidence="4" type="ORF">S03H2_34746</name>
</gene>
<evidence type="ECO:0000256" key="1">
    <source>
        <dbReference type="ARBA" id="ARBA00008876"/>
    </source>
</evidence>